<protein>
    <submittedName>
        <fullName evidence="3">Thermonuclease family protein</fullName>
    </submittedName>
</protein>
<dbReference type="InterPro" id="IPR035437">
    <property type="entry name" value="SNase_OB-fold_sf"/>
</dbReference>
<dbReference type="PANTHER" id="PTHR12302">
    <property type="entry name" value="EBNA2 BINDING PROTEIN P100"/>
    <property type="match status" value="1"/>
</dbReference>
<dbReference type="PROSITE" id="PS50830">
    <property type="entry name" value="TNASE_3"/>
    <property type="match status" value="1"/>
</dbReference>
<gene>
    <name evidence="3" type="ORF">GXW78_26100</name>
</gene>
<dbReference type="InterPro" id="IPR016071">
    <property type="entry name" value="Staphylococal_nuclease_OB-fold"/>
</dbReference>
<dbReference type="RefSeq" id="WP_211871861.1">
    <property type="nucleotide sequence ID" value="NZ_JAAEDI010000041.1"/>
</dbReference>
<evidence type="ECO:0000256" key="1">
    <source>
        <dbReference type="SAM" id="Phobius"/>
    </source>
</evidence>
<name>A0ABS5EQ48_9PROT</name>
<keyword evidence="1" id="KW-0812">Transmembrane</keyword>
<evidence type="ECO:0000313" key="4">
    <source>
        <dbReference type="Proteomes" id="UP000698752"/>
    </source>
</evidence>
<comment type="caution">
    <text evidence="3">The sequence shown here is derived from an EMBL/GenBank/DDBJ whole genome shotgun (WGS) entry which is preliminary data.</text>
</comment>
<dbReference type="PANTHER" id="PTHR12302:SF26">
    <property type="entry name" value="BLR1266 PROTEIN"/>
    <property type="match status" value="1"/>
</dbReference>
<keyword evidence="1" id="KW-1133">Transmembrane helix</keyword>
<feature type="transmembrane region" description="Helical" evidence="1">
    <location>
        <begin position="33"/>
        <end position="54"/>
    </location>
</feature>
<dbReference type="SUPFAM" id="SSF50199">
    <property type="entry name" value="Staphylococcal nuclease"/>
    <property type="match status" value="1"/>
</dbReference>
<evidence type="ECO:0000313" key="3">
    <source>
        <dbReference type="EMBL" id="MBR0653156.1"/>
    </source>
</evidence>
<dbReference type="SMART" id="SM00318">
    <property type="entry name" value="SNc"/>
    <property type="match status" value="1"/>
</dbReference>
<accession>A0ABS5EQ48</accession>
<feature type="domain" description="TNase-like" evidence="2">
    <location>
        <begin position="111"/>
        <end position="226"/>
    </location>
</feature>
<proteinExistence type="predicted"/>
<dbReference type="Proteomes" id="UP000698752">
    <property type="component" value="Unassembled WGS sequence"/>
</dbReference>
<keyword evidence="1" id="KW-0472">Membrane</keyword>
<sequence>MFRRRRTLPPELRDALRFAERVTPRRGRWRRHLAMLLPGALVPSMLIIIGYFVLRDHWVQPQAPQRIEMPPAAAPAQTARPAMPRVIYGGSTQAPAGPSATGGTFSIRATVVDGDTVSAGGDRLRLNGIDAPEMAQVCERGGSGYQCGEQARVALGRLLGSGALTCETIGTDRYDRRVVRCVNAEGQDIAAAMVAGGWAMAYRQFSMAYVPQEDEARARGRGIWAGRFEPPWEWRRRQGH</sequence>
<dbReference type="Gene3D" id="2.40.50.90">
    <property type="match status" value="1"/>
</dbReference>
<organism evidence="3 4">
    <name type="scientific">Neoroseomonas terrae</name>
    <dbReference type="NCBI Taxonomy" id="424799"/>
    <lineage>
        <taxon>Bacteria</taxon>
        <taxon>Pseudomonadati</taxon>
        <taxon>Pseudomonadota</taxon>
        <taxon>Alphaproteobacteria</taxon>
        <taxon>Acetobacterales</taxon>
        <taxon>Acetobacteraceae</taxon>
        <taxon>Neoroseomonas</taxon>
    </lineage>
</organism>
<reference evidence="4" key="1">
    <citation type="journal article" date="2021" name="Syst. Appl. Microbiol.">
        <title>Roseomonas hellenica sp. nov., isolated from roots of wild-growing Alkanna tinctoria.</title>
        <authorList>
            <person name="Rat A."/>
            <person name="Naranjo H.D."/>
            <person name="Lebbe L."/>
            <person name="Cnockaert M."/>
            <person name="Krigas N."/>
            <person name="Grigoriadou K."/>
            <person name="Maloupa E."/>
            <person name="Willems A."/>
        </authorList>
    </citation>
    <scope>NUCLEOTIDE SEQUENCE [LARGE SCALE GENOMIC DNA]</scope>
    <source>
        <strain evidence="4">LMG 31159</strain>
    </source>
</reference>
<evidence type="ECO:0000259" key="2">
    <source>
        <dbReference type="PROSITE" id="PS50830"/>
    </source>
</evidence>
<dbReference type="Pfam" id="PF00565">
    <property type="entry name" value="SNase"/>
    <property type="match status" value="1"/>
</dbReference>
<dbReference type="EMBL" id="JAAEDI010000041">
    <property type="protein sequence ID" value="MBR0653156.1"/>
    <property type="molecule type" value="Genomic_DNA"/>
</dbReference>
<keyword evidence="4" id="KW-1185">Reference proteome</keyword>